<evidence type="ECO:0000313" key="2">
    <source>
        <dbReference type="Proteomes" id="UP001642484"/>
    </source>
</evidence>
<proteinExistence type="predicted"/>
<keyword evidence="2" id="KW-1185">Reference proteome</keyword>
<reference evidence="1 2" key="1">
    <citation type="submission" date="2024-02" db="EMBL/GenBank/DDBJ databases">
        <authorList>
            <person name="Chen Y."/>
            <person name="Shah S."/>
            <person name="Dougan E. K."/>
            <person name="Thang M."/>
            <person name="Chan C."/>
        </authorList>
    </citation>
    <scope>NUCLEOTIDE SEQUENCE [LARGE SCALE GENOMIC DNA]</scope>
</reference>
<protein>
    <submittedName>
        <fullName evidence="1">Uncharacterized protein</fullName>
    </submittedName>
</protein>
<dbReference type="Proteomes" id="UP001642484">
    <property type="component" value="Unassembled WGS sequence"/>
</dbReference>
<name>A0ABP0NTC4_9DINO</name>
<dbReference type="EMBL" id="CAXAMN010022028">
    <property type="protein sequence ID" value="CAK9065705.1"/>
    <property type="molecule type" value="Genomic_DNA"/>
</dbReference>
<organism evidence="1 2">
    <name type="scientific">Durusdinium trenchii</name>
    <dbReference type="NCBI Taxonomy" id="1381693"/>
    <lineage>
        <taxon>Eukaryota</taxon>
        <taxon>Sar</taxon>
        <taxon>Alveolata</taxon>
        <taxon>Dinophyceae</taxon>
        <taxon>Suessiales</taxon>
        <taxon>Symbiodiniaceae</taxon>
        <taxon>Durusdinium</taxon>
    </lineage>
</organism>
<gene>
    <name evidence="1" type="ORF">CCMP2556_LOCUS32290</name>
</gene>
<evidence type="ECO:0000313" key="1">
    <source>
        <dbReference type="EMBL" id="CAK9065705.1"/>
    </source>
</evidence>
<sequence length="445" mass="49357">MNSLRPWNLFGKTMYAAHAQGAGSNLVLQLSKARAKQQAQETDLSSPFLRNFFYLLAPSSVFWAWLLFTRWRYGDADRLRALEDKPGGVILLDLLAWRITAHLGPYQVPNFCHAKMHEESLKMLQESVMLDHERMRALSRLGQLSQRHLAAQSLAPLGAEAGPGAPLEAIRPLLFDAFYQASESARAPGSSTESHKAQATKIILDVVSACAPEERQVPPWVLSGLVRARGAPWQSGAQGEEVRATVLVQLLRTPANAQAAASLPEVCEYLARPGLKRKEDTAWPLKAYLMSGETHDILRRGARLVAKQRPGAVEPQLKRDRDTPNLQIKRDVRNAWSTILLTAGWAAMQHFSGVYTIQATLQMAAGVAGALGGTVVLETLWRLEELAIESEWYWKDPFGTVPASAVMVLANCGALAWAVRHSCIVPFLICRLFKDDYFDAHRTFE</sequence>
<comment type="caution">
    <text evidence="1">The sequence shown here is derived from an EMBL/GenBank/DDBJ whole genome shotgun (WGS) entry which is preliminary data.</text>
</comment>
<accession>A0ABP0NTC4</accession>